<dbReference type="RefSeq" id="WP_054535210.1">
    <property type="nucleotide sequence ID" value="NZ_LGKP01000022.1"/>
</dbReference>
<protein>
    <submittedName>
        <fullName evidence="2">Uncharacterized protein</fullName>
    </submittedName>
</protein>
<organism evidence="2 3">
    <name type="scientific">Herpetosiphon geysericola</name>
    <dbReference type="NCBI Taxonomy" id="70996"/>
    <lineage>
        <taxon>Bacteria</taxon>
        <taxon>Bacillati</taxon>
        <taxon>Chloroflexota</taxon>
        <taxon>Chloroflexia</taxon>
        <taxon>Herpetosiphonales</taxon>
        <taxon>Herpetosiphonaceae</taxon>
        <taxon>Herpetosiphon</taxon>
    </lineage>
</organism>
<keyword evidence="1" id="KW-0472">Membrane</keyword>
<evidence type="ECO:0000313" key="3">
    <source>
        <dbReference type="Proteomes" id="UP000050277"/>
    </source>
</evidence>
<keyword evidence="3" id="KW-1185">Reference proteome</keyword>
<dbReference type="OrthoDB" id="171949at2"/>
<evidence type="ECO:0000313" key="2">
    <source>
        <dbReference type="EMBL" id="KPL86114.1"/>
    </source>
</evidence>
<dbReference type="Proteomes" id="UP000050277">
    <property type="component" value="Unassembled WGS sequence"/>
</dbReference>
<feature type="transmembrane region" description="Helical" evidence="1">
    <location>
        <begin position="17"/>
        <end position="40"/>
    </location>
</feature>
<gene>
    <name evidence="2" type="ORF">SE18_14695</name>
</gene>
<name>A0A0N8GRC5_9CHLR</name>
<reference evidence="2 3" key="1">
    <citation type="submission" date="2015-07" db="EMBL/GenBank/DDBJ databases">
        <title>Whole genome sequence of Herpetosiphon geysericola DSM 7119.</title>
        <authorList>
            <person name="Hemp J."/>
            <person name="Ward L.M."/>
            <person name="Pace L.A."/>
            <person name="Fischer W.W."/>
        </authorList>
    </citation>
    <scope>NUCLEOTIDE SEQUENCE [LARGE SCALE GENOMIC DNA]</scope>
    <source>
        <strain evidence="2 3">DSM 7119</strain>
    </source>
</reference>
<dbReference type="AlphaFoldDB" id="A0A0N8GRC5"/>
<sequence>MPEIDYHVPTNPKKPKLGIMIVASLNILNTSLFGIGFFSLKVGTCDFDREGICISMIFLGLIMSVIFSLALLVIGFILIKQTSPLMRWIMLGLPTIELVVGTIWLLSIMV</sequence>
<keyword evidence="1" id="KW-1133">Transmembrane helix</keyword>
<proteinExistence type="predicted"/>
<accession>A0A0N8GRC5</accession>
<evidence type="ECO:0000256" key="1">
    <source>
        <dbReference type="SAM" id="Phobius"/>
    </source>
</evidence>
<feature type="transmembrane region" description="Helical" evidence="1">
    <location>
        <begin position="52"/>
        <end position="79"/>
    </location>
</feature>
<keyword evidence="1" id="KW-0812">Transmembrane</keyword>
<comment type="caution">
    <text evidence="2">The sequence shown here is derived from an EMBL/GenBank/DDBJ whole genome shotgun (WGS) entry which is preliminary data.</text>
</comment>
<dbReference type="EMBL" id="LGKP01000022">
    <property type="protein sequence ID" value="KPL86114.1"/>
    <property type="molecule type" value="Genomic_DNA"/>
</dbReference>
<feature type="transmembrane region" description="Helical" evidence="1">
    <location>
        <begin position="85"/>
        <end position="106"/>
    </location>
</feature>